<accession>A0AAV4RWP6</accession>
<evidence type="ECO:0000313" key="2">
    <source>
        <dbReference type="Proteomes" id="UP001054945"/>
    </source>
</evidence>
<evidence type="ECO:0000313" key="1">
    <source>
        <dbReference type="EMBL" id="GIY25266.1"/>
    </source>
</evidence>
<reference evidence="1 2" key="1">
    <citation type="submission" date="2021-06" db="EMBL/GenBank/DDBJ databases">
        <title>Caerostris extrusa draft genome.</title>
        <authorList>
            <person name="Kono N."/>
            <person name="Arakawa K."/>
        </authorList>
    </citation>
    <scope>NUCLEOTIDE SEQUENCE [LARGE SCALE GENOMIC DNA]</scope>
</reference>
<dbReference type="AlphaFoldDB" id="A0AAV4RWP6"/>
<keyword evidence="2" id="KW-1185">Reference proteome</keyword>
<sequence>MFANLRHFLSSSTLIRSWIRKESSLRSVPTPHQQYFYWKEGNSLPTPRTLQRPWRHGVTEYLAHRGDACILKTKEEIFTGSIANFSECGMVGNDAFWNCLKACSIEMCLMKQIGIKWVLVESDGCRKICNESVSSFDGIFLQVMSKETNPAKPKQPPPQSWEYLSDTDLAERASYIIAGTQVWCTLASNPIDFEDLLGVGLEGMHQDSWCWPVTFMGAPYVSLPLNAEETHTQTLSGNGFLFLVIYYARVRDIRASCCLVLLPAPFCLPKFGGL</sequence>
<gene>
    <name evidence="1" type="ORF">CEXT_333471</name>
</gene>
<proteinExistence type="predicted"/>
<comment type="caution">
    <text evidence="1">The sequence shown here is derived from an EMBL/GenBank/DDBJ whole genome shotgun (WGS) entry which is preliminary data.</text>
</comment>
<name>A0AAV4RWP6_CAEEX</name>
<dbReference type="EMBL" id="BPLR01008509">
    <property type="protein sequence ID" value="GIY25266.1"/>
    <property type="molecule type" value="Genomic_DNA"/>
</dbReference>
<dbReference type="Proteomes" id="UP001054945">
    <property type="component" value="Unassembled WGS sequence"/>
</dbReference>
<organism evidence="1 2">
    <name type="scientific">Caerostris extrusa</name>
    <name type="common">Bark spider</name>
    <name type="synonym">Caerostris bankana</name>
    <dbReference type="NCBI Taxonomy" id="172846"/>
    <lineage>
        <taxon>Eukaryota</taxon>
        <taxon>Metazoa</taxon>
        <taxon>Ecdysozoa</taxon>
        <taxon>Arthropoda</taxon>
        <taxon>Chelicerata</taxon>
        <taxon>Arachnida</taxon>
        <taxon>Araneae</taxon>
        <taxon>Araneomorphae</taxon>
        <taxon>Entelegynae</taxon>
        <taxon>Araneoidea</taxon>
        <taxon>Araneidae</taxon>
        <taxon>Caerostris</taxon>
    </lineage>
</organism>
<protein>
    <submittedName>
        <fullName evidence="1">Uncharacterized protein</fullName>
    </submittedName>
</protein>